<evidence type="ECO:0000313" key="5">
    <source>
        <dbReference type="Proteomes" id="UP000045842"/>
    </source>
</evidence>
<dbReference type="InterPro" id="IPR008279">
    <property type="entry name" value="PEP-util_enz_mobile_dom"/>
</dbReference>
<dbReference type="GO" id="GO:0008986">
    <property type="term" value="F:pyruvate, water dikinase activity"/>
    <property type="evidence" value="ECO:0007669"/>
    <property type="project" value="UniProtKB-EC"/>
</dbReference>
<evidence type="ECO:0000313" key="3">
    <source>
        <dbReference type="EMBL" id="COX58328.1"/>
    </source>
</evidence>
<dbReference type="Proteomes" id="UP000044938">
    <property type="component" value="Unassembled WGS sequence"/>
</dbReference>
<dbReference type="InterPro" id="IPR051549">
    <property type="entry name" value="PEP_Utilizing_Enz"/>
</dbReference>
<dbReference type="PANTHER" id="PTHR43615:SF1">
    <property type="entry name" value="PPDK_N DOMAIN-CONTAINING PROTEIN"/>
    <property type="match status" value="1"/>
</dbReference>
<keyword evidence="3" id="KW-0418">Kinase</keyword>
<dbReference type="Pfam" id="PF00391">
    <property type="entry name" value="PEP-utilizers"/>
    <property type="match status" value="1"/>
</dbReference>
<keyword evidence="3" id="KW-0808">Transferase</keyword>
<dbReference type="SUPFAM" id="SSF52009">
    <property type="entry name" value="Phosphohistidine domain"/>
    <property type="match status" value="1"/>
</dbReference>
<dbReference type="EC" id="2.7.9.2" evidence="3"/>
<evidence type="ECO:0000259" key="1">
    <source>
        <dbReference type="Pfam" id="PF00391"/>
    </source>
</evidence>
<dbReference type="EMBL" id="CSAD01000186">
    <property type="protein sequence ID" value="COV34620.1"/>
    <property type="molecule type" value="Genomic_DNA"/>
</dbReference>
<sequence length="109" mass="11321">MRGRVRIVRPETIDDLQPGEILVAEVTDVGYTAAFCYAAAVVTELGGPMSHAAVVAREFGFPCVVDAQGATRFLPPGALVEVDGATGEIHVVELASEDGPALPGSDLSR</sequence>
<evidence type="ECO:0000313" key="4">
    <source>
        <dbReference type="Proteomes" id="UP000044938"/>
    </source>
</evidence>
<dbReference type="PANTHER" id="PTHR43615">
    <property type="entry name" value="PHOSPHOENOLPYRUVATE SYNTHASE-RELATED"/>
    <property type="match status" value="1"/>
</dbReference>
<dbReference type="Proteomes" id="UP000045842">
    <property type="component" value="Unassembled WGS sequence"/>
</dbReference>
<reference evidence="4 5" key="1">
    <citation type="submission" date="2015-03" db="EMBL/GenBank/DDBJ databases">
        <authorList>
            <consortium name="Pathogen Informatics"/>
        </authorList>
    </citation>
    <scope>NUCLEOTIDE SEQUENCE [LARGE SCALE GENOMIC DNA]</scope>
    <source>
        <strain evidence="2 5">G09801536</strain>
        <strain evidence="3 4">M09401471</strain>
    </source>
</reference>
<dbReference type="EMBL" id="CSAJ01001093">
    <property type="protein sequence ID" value="COX58328.1"/>
    <property type="molecule type" value="Genomic_DNA"/>
</dbReference>
<accession>A0A655FUH4</accession>
<evidence type="ECO:0000313" key="2">
    <source>
        <dbReference type="EMBL" id="COV34620.1"/>
    </source>
</evidence>
<dbReference type="Gene3D" id="3.50.30.10">
    <property type="entry name" value="Phosphohistidine domain"/>
    <property type="match status" value="1"/>
</dbReference>
<proteinExistence type="predicted"/>
<dbReference type="AlphaFoldDB" id="A0A655FUH4"/>
<keyword evidence="3" id="KW-0670">Pyruvate</keyword>
<name>A0A655FUH4_MYCTX</name>
<feature type="domain" description="PEP-utilising enzyme mobile" evidence="1">
    <location>
        <begin position="17"/>
        <end position="87"/>
    </location>
</feature>
<protein>
    <submittedName>
        <fullName evidence="3">Pyruvate, water dikinase</fullName>
        <ecNumber evidence="3">2.7.9.2</ecNumber>
    </submittedName>
</protein>
<organism evidence="3 4">
    <name type="scientific">Mycobacterium tuberculosis</name>
    <dbReference type="NCBI Taxonomy" id="1773"/>
    <lineage>
        <taxon>Bacteria</taxon>
        <taxon>Bacillati</taxon>
        <taxon>Actinomycetota</taxon>
        <taxon>Actinomycetes</taxon>
        <taxon>Mycobacteriales</taxon>
        <taxon>Mycobacteriaceae</taxon>
        <taxon>Mycobacterium</taxon>
        <taxon>Mycobacterium tuberculosis complex</taxon>
    </lineage>
</organism>
<gene>
    <name evidence="3" type="primary">cmdD</name>
    <name evidence="2" type="ORF">ERS007679_01654</name>
    <name evidence="3" type="ORF">ERS007720_04693</name>
</gene>
<dbReference type="InterPro" id="IPR036637">
    <property type="entry name" value="Phosphohistidine_dom_sf"/>
</dbReference>